<dbReference type="OrthoDB" id="2690153at2759"/>
<evidence type="ECO:0000256" key="2">
    <source>
        <dbReference type="ARBA" id="ARBA00022630"/>
    </source>
</evidence>
<proteinExistence type="predicted"/>
<dbReference type="PANTHER" id="PTHR43004">
    <property type="entry name" value="TRK SYSTEM POTASSIUM UPTAKE PROTEIN"/>
    <property type="match status" value="1"/>
</dbReference>
<evidence type="ECO:0000259" key="5">
    <source>
        <dbReference type="Pfam" id="PF01494"/>
    </source>
</evidence>
<reference evidence="6 7" key="1">
    <citation type="submission" date="2016-07" db="EMBL/GenBank/DDBJ databases">
        <title>Pervasive Adenine N6-methylation of Active Genes in Fungi.</title>
        <authorList>
            <consortium name="DOE Joint Genome Institute"/>
            <person name="Mondo S.J."/>
            <person name="Dannebaum R.O."/>
            <person name="Kuo R.C."/>
            <person name="Labutti K."/>
            <person name="Haridas S."/>
            <person name="Kuo A."/>
            <person name="Salamov A."/>
            <person name="Ahrendt S.R."/>
            <person name="Lipzen A."/>
            <person name="Sullivan W."/>
            <person name="Andreopoulos W.B."/>
            <person name="Clum A."/>
            <person name="Lindquist E."/>
            <person name="Daum C."/>
            <person name="Ramamoorthy G.K."/>
            <person name="Gryganskyi A."/>
            <person name="Culley D."/>
            <person name="Magnuson J.K."/>
            <person name="James T.Y."/>
            <person name="O'Malley M.A."/>
            <person name="Stajich J.E."/>
            <person name="Spatafora J.W."/>
            <person name="Visel A."/>
            <person name="Grigoriev I.V."/>
        </authorList>
    </citation>
    <scope>NUCLEOTIDE SEQUENCE [LARGE SCALE GENOMIC DNA]</scope>
    <source>
        <strain evidence="6 7">PL171</strain>
    </source>
</reference>
<dbReference type="Gene3D" id="3.50.50.60">
    <property type="entry name" value="FAD/NAD(P)-binding domain"/>
    <property type="match status" value="2"/>
</dbReference>
<dbReference type="InterPro" id="IPR036188">
    <property type="entry name" value="FAD/NAD-bd_sf"/>
</dbReference>
<dbReference type="PANTHER" id="PTHR43004:SF19">
    <property type="entry name" value="BINDING MONOOXYGENASE, PUTATIVE (JCVI)-RELATED"/>
    <property type="match status" value="1"/>
</dbReference>
<dbReference type="SUPFAM" id="SSF51905">
    <property type="entry name" value="FAD/NAD(P)-binding domain"/>
    <property type="match status" value="1"/>
</dbReference>
<keyword evidence="7" id="KW-1185">Reference proteome</keyword>
<name>A0A1Y2HVU6_9FUNG</name>
<keyword evidence="3" id="KW-0274">FAD</keyword>
<evidence type="ECO:0000256" key="1">
    <source>
        <dbReference type="ARBA" id="ARBA00001974"/>
    </source>
</evidence>
<comment type="caution">
    <text evidence="6">The sequence shown here is derived from an EMBL/GenBank/DDBJ whole genome shotgun (WGS) entry which is preliminary data.</text>
</comment>
<dbReference type="Pfam" id="PF01494">
    <property type="entry name" value="FAD_binding_3"/>
    <property type="match status" value="2"/>
</dbReference>
<organism evidence="6 7">
    <name type="scientific">Catenaria anguillulae PL171</name>
    <dbReference type="NCBI Taxonomy" id="765915"/>
    <lineage>
        <taxon>Eukaryota</taxon>
        <taxon>Fungi</taxon>
        <taxon>Fungi incertae sedis</taxon>
        <taxon>Blastocladiomycota</taxon>
        <taxon>Blastocladiomycetes</taxon>
        <taxon>Blastocladiales</taxon>
        <taxon>Catenariaceae</taxon>
        <taxon>Catenaria</taxon>
    </lineage>
</organism>
<dbReference type="EMBL" id="MCFL01000007">
    <property type="protein sequence ID" value="ORZ38728.1"/>
    <property type="molecule type" value="Genomic_DNA"/>
</dbReference>
<dbReference type="AlphaFoldDB" id="A0A1Y2HVU6"/>
<evidence type="ECO:0000313" key="6">
    <source>
        <dbReference type="EMBL" id="ORZ38728.1"/>
    </source>
</evidence>
<dbReference type="STRING" id="765915.A0A1Y2HVU6"/>
<evidence type="ECO:0000313" key="7">
    <source>
        <dbReference type="Proteomes" id="UP000193411"/>
    </source>
</evidence>
<comment type="cofactor">
    <cofactor evidence="1">
        <name>FAD</name>
        <dbReference type="ChEBI" id="CHEBI:57692"/>
    </cofactor>
</comment>
<keyword evidence="4" id="KW-0560">Oxidoreductase</keyword>
<evidence type="ECO:0000256" key="3">
    <source>
        <dbReference type="ARBA" id="ARBA00022827"/>
    </source>
</evidence>
<dbReference type="InterPro" id="IPR002938">
    <property type="entry name" value="FAD-bd"/>
</dbReference>
<accession>A0A1Y2HVU6</accession>
<sequence>MQEINATESLYDVVIAGAGPVGLTLANTLHQLLANAAPTLATRDKLKILVVDQSPSLSRISKAIAIHARTHESLALLGPQADIPQKLIHAELDNIDDASPNRGGIARAIHLRDDTGSLLAEMYPLSPAIAQSPFPSITLRSQVDTERFLYDDLIQRKNSTLPNSDSATVSLDNHFDTQVTGIHYDSHFPTHPIRIDLSTERSIHASYLIGCDGGRSTIRHLLSIPFPGQTRNDIMWLCDTRISTSHESGSLPVRLSPKSTAALMSMHLHPTYGTMIVFPLQDGDHAPDGGYFRIAMFGGDDQARDMFGSVDAAMDADESATASQFVNKLGGSGGSDSRPKLSALQAMFNARFQVPYAQSVAPGHSVPASYAASTDYVLTNCTWRTRFRVNERLADTYLSPLTSDPSALPRILLAGDACHVHSPMGGQGMNLGIQDATNLAWKLALVVLGRARDPTRVLRTYEAERRPQAKAIVAMTSSLTDWAARRAWVVRFALGTFLPWFVGRWPGVMRPEAVARNVGLEVVYGKDGWVDGKTRVSKGEGGMALRYPVGHRAPTRARLMVYPPPAGMHDVCVTPLDLYVDAGLRFTVLVMYPATSATTTVEYAIPDRTAEFVRVHHIALLTSPPHAVHPLDLPPVPMVVAGSQARVHNKLNASAGDEFVDYRCQVVPQTAIKQEWGNRWIDSDGSVAKFCFGVTHDATFGGASPQKPWVVVVRPDGVMSLCGLGVEVGEVVEHLAEYLVL</sequence>
<dbReference type="InterPro" id="IPR050641">
    <property type="entry name" value="RIFMO-like"/>
</dbReference>
<dbReference type="Proteomes" id="UP000193411">
    <property type="component" value="Unassembled WGS sequence"/>
</dbReference>
<feature type="domain" description="FAD-binding" evidence="5">
    <location>
        <begin position="374"/>
        <end position="474"/>
    </location>
</feature>
<dbReference type="PRINTS" id="PR00420">
    <property type="entry name" value="RNGMNOXGNASE"/>
</dbReference>
<gene>
    <name evidence="6" type="ORF">BCR44DRAFT_1427693</name>
</gene>
<evidence type="ECO:0000256" key="4">
    <source>
        <dbReference type="ARBA" id="ARBA00023002"/>
    </source>
</evidence>
<dbReference type="GO" id="GO:0071949">
    <property type="term" value="F:FAD binding"/>
    <property type="evidence" value="ECO:0007669"/>
    <property type="project" value="InterPro"/>
</dbReference>
<feature type="domain" description="FAD-binding" evidence="5">
    <location>
        <begin position="11"/>
        <end position="233"/>
    </location>
</feature>
<protein>
    <recommendedName>
        <fullName evidence="5">FAD-binding domain-containing protein</fullName>
    </recommendedName>
</protein>
<dbReference type="GO" id="GO:0016709">
    <property type="term" value="F:oxidoreductase activity, acting on paired donors, with incorporation or reduction of molecular oxygen, NAD(P)H as one donor, and incorporation of one atom of oxygen"/>
    <property type="evidence" value="ECO:0007669"/>
    <property type="project" value="UniProtKB-ARBA"/>
</dbReference>
<keyword evidence="2" id="KW-0285">Flavoprotein</keyword>